<dbReference type="GO" id="GO:0070823">
    <property type="term" value="C:HDA1 complex"/>
    <property type="evidence" value="ECO:0007669"/>
    <property type="project" value="EnsemblFungi"/>
</dbReference>
<dbReference type="PhylomeDB" id="A7TH83"/>
<feature type="compositionally biased region" description="Low complexity" evidence="2">
    <location>
        <begin position="632"/>
        <end position="641"/>
    </location>
</feature>
<name>A7TH83_VANPO</name>
<dbReference type="OrthoDB" id="3647690at2759"/>
<dbReference type="GO" id="GO:0003677">
    <property type="term" value="F:DNA binding"/>
    <property type="evidence" value="ECO:0007669"/>
    <property type="project" value="EnsemblFungi"/>
</dbReference>
<feature type="coiled-coil region" evidence="1">
    <location>
        <begin position="509"/>
        <end position="624"/>
    </location>
</feature>
<evidence type="ECO:0008006" key="5">
    <source>
        <dbReference type="Google" id="ProtNLM"/>
    </source>
</evidence>
<dbReference type="GeneID" id="5546648"/>
<keyword evidence="4" id="KW-1185">Reference proteome</keyword>
<dbReference type="GO" id="GO:0004407">
    <property type="term" value="F:histone deacetylase activity"/>
    <property type="evidence" value="ECO:0007669"/>
    <property type="project" value="EnsemblFungi"/>
</dbReference>
<evidence type="ECO:0000313" key="4">
    <source>
        <dbReference type="Proteomes" id="UP000000267"/>
    </source>
</evidence>
<evidence type="ECO:0000256" key="2">
    <source>
        <dbReference type="SAM" id="MobiDB-lite"/>
    </source>
</evidence>
<dbReference type="eggNOG" id="ENOG502QT9V">
    <property type="taxonomic scope" value="Eukaryota"/>
</dbReference>
<feature type="region of interest" description="Disordered" evidence="2">
    <location>
        <begin position="625"/>
        <end position="650"/>
    </location>
</feature>
<sequence>MDLLKILDTKPVPGIVDAKTLDISGNTSGDYWLPTTMCLYQKELTDQIVSLHYSDILRYFETNDYKEDVVLQSLETMCLNSQYVATHPYLLIDHHMPKSLVKKDLPMHLTETSGKFAALRDLVNILQEYENNIAIICRKGRTMDLLEALLLGNKVNIKRYDGNLIKSKQKPRKCSSSFHLFPSTDLQFRKFPIQINDEFDIVIALDPSVDSTDQDIQYILKYRRDKNTSNRKAPLIRMIAINSIDHCDLYFNKKYKNGSKEQLEYKTAAVVVLRDRVGILPPDLRPIYSQKLNYLVEWIENPTLPWPLPDVFAIKEYTPMDVEKSLLTEVNYSNTEDYLEAAFTTNRKRGRAPEDRDANKECNIPSFYDVKRVQNDYSTNPLKQNMTQLTGITTANGLDSIDYHLSSGILTHKLIQSINEVYKGIQRQYDEIKDYKDVQSIQLNHENYLKDEQSKMKTKYEDANSKKDSNISTSTVLDTEGTEIHNRIDTLDKKNEADLKTLEEKGESYKNLKEIYLKQKELKDNLEKEERLKISRDSEKEYMQKEISRAENAIQECNDEISKIDIEMAELSTNLEDKFTSYREKTEKVQEKISNLKKSINNEENDLINLKEKLRKTLMNLNNLPTPRIRVSNGNNNGNESSSRRYKNRT</sequence>
<dbReference type="InParanoid" id="A7TH83"/>
<dbReference type="GO" id="GO:0031047">
    <property type="term" value="P:regulatory ncRNA-mediated gene silencing"/>
    <property type="evidence" value="ECO:0007669"/>
    <property type="project" value="EnsemblFungi"/>
</dbReference>
<dbReference type="OMA" id="GDYWLPT"/>
<evidence type="ECO:0000313" key="3">
    <source>
        <dbReference type="EMBL" id="EDO18364.1"/>
    </source>
</evidence>
<dbReference type="RefSeq" id="XP_001646222.1">
    <property type="nucleotide sequence ID" value="XM_001646172.1"/>
</dbReference>
<dbReference type="GO" id="GO:0003682">
    <property type="term" value="F:chromatin binding"/>
    <property type="evidence" value="ECO:0007669"/>
    <property type="project" value="EnsemblFungi"/>
</dbReference>
<organism evidence="4">
    <name type="scientific">Vanderwaltozyma polyspora (strain ATCC 22028 / DSM 70294 / BCRC 21397 / CBS 2163 / NBRC 10782 / NRRL Y-8283 / UCD 57-17)</name>
    <name type="common">Kluyveromyces polysporus</name>
    <dbReference type="NCBI Taxonomy" id="436907"/>
    <lineage>
        <taxon>Eukaryota</taxon>
        <taxon>Fungi</taxon>
        <taxon>Dikarya</taxon>
        <taxon>Ascomycota</taxon>
        <taxon>Saccharomycotina</taxon>
        <taxon>Saccharomycetes</taxon>
        <taxon>Saccharomycetales</taxon>
        <taxon>Saccharomycetaceae</taxon>
        <taxon>Vanderwaltozyma</taxon>
    </lineage>
</organism>
<dbReference type="STRING" id="436907.A7TH83"/>
<dbReference type="FunCoup" id="A7TH83">
    <property type="interactions" value="74"/>
</dbReference>
<dbReference type="InterPro" id="IPR021006">
    <property type="entry name" value="Hda2/3"/>
</dbReference>
<proteinExistence type="predicted"/>
<dbReference type="InterPro" id="IPR038609">
    <property type="entry name" value="HDA1_su2/3_sf"/>
</dbReference>
<dbReference type="EMBL" id="DS480390">
    <property type="protein sequence ID" value="EDO18364.1"/>
    <property type="molecule type" value="Genomic_DNA"/>
</dbReference>
<dbReference type="GO" id="GO:0005829">
    <property type="term" value="C:cytosol"/>
    <property type="evidence" value="ECO:0007669"/>
    <property type="project" value="EnsemblFungi"/>
</dbReference>
<keyword evidence="1" id="KW-0175">Coiled coil</keyword>
<dbReference type="GO" id="GO:0007059">
    <property type="term" value="P:chromosome segregation"/>
    <property type="evidence" value="ECO:0007669"/>
    <property type="project" value="EnsemblFungi"/>
</dbReference>
<gene>
    <name evidence="3" type="ORF">Kpol_1013p36</name>
</gene>
<accession>A7TH83</accession>
<dbReference type="PRINTS" id="PR02093">
    <property type="entry name" value="HDA1SUBUNIT3"/>
</dbReference>
<dbReference type="KEGG" id="vpo:Kpol_1013p36"/>
<dbReference type="Pfam" id="PF11496">
    <property type="entry name" value="HDA2-3"/>
    <property type="match status" value="1"/>
</dbReference>
<dbReference type="InterPro" id="IPR026216">
    <property type="entry name" value="HDA3"/>
</dbReference>
<dbReference type="GO" id="GO:0000122">
    <property type="term" value="P:negative regulation of transcription by RNA polymerase II"/>
    <property type="evidence" value="ECO:0007669"/>
    <property type="project" value="EnsemblFungi"/>
</dbReference>
<dbReference type="Proteomes" id="UP000000267">
    <property type="component" value="Unassembled WGS sequence"/>
</dbReference>
<dbReference type="HOGENOM" id="CLU_026579_0_0_1"/>
<evidence type="ECO:0000256" key="1">
    <source>
        <dbReference type="SAM" id="Coils"/>
    </source>
</evidence>
<protein>
    <recommendedName>
        <fullName evidence="5">HDA1 complex subunit 3</fullName>
    </recommendedName>
</protein>
<reference evidence="3 4" key="1">
    <citation type="journal article" date="2007" name="Proc. Natl. Acad. Sci. U.S.A.">
        <title>Independent sorting-out of thousands of duplicated gene pairs in two yeast species descended from a whole-genome duplication.</title>
        <authorList>
            <person name="Scannell D.R."/>
            <person name="Frank A.C."/>
            <person name="Conant G.C."/>
            <person name="Byrne K.P."/>
            <person name="Woolfit M."/>
            <person name="Wolfe K.H."/>
        </authorList>
    </citation>
    <scope>NUCLEOTIDE SEQUENCE [LARGE SCALE GENOMIC DNA]</scope>
    <source>
        <strain evidence="4">ATCC 22028 / DSM 70294 / BCRC 21397 / CBS 2163 / NBRC 10782 / NRRL Y-8283 / UCD 57-17</strain>
    </source>
</reference>
<dbReference type="Gene3D" id="3.40.50.12360">
    <property type="match status" value="1"/>
</dbReference>
<dbReference type="AlphaFoldDB" id="A7TH83"/>